<dbReference type="InterPro" id="IPR050078">
    <property type="entry name" value="Ribosomal_L11_MeTrfase_PrmA"/>
</dbReference>
<keyword evidence="3" id="KW-0689">Ribosomal protein</keyword>
<keyword evidence="2 3" id="KW-0808">Transferase</keyword>
<dbReference type="AlphaFoldDB" id="A0A511MXC4"/>
<organism evidence="3 4">
    <name type="scientific">Deinococcus cellulosilyticus (strain DSM 18568 / NBRC 106333 / KACC 11606 / 5516J-15)</name>
    <dbReference type="NCBI Taxonomy" id="1223518"/>
    <lineage>
        <taxon>Bacteria</taxon>
        <taxon>Thermotogati</taxon>
        <taxon>Deinococcota</taxon>
        <taxon>Deinococci</taxon>
        <taxon>Deinococcales</taxon>
        <taxon>Deinococcaceae</taxon>
        <taxon>Deinococcus</taxon>
    </lineage>
</organism>
<comment type="caution">
    <text evidence="3">The sequence shown here is derived from an EMBL/GenBank/DDBJ whole genome shotgun (WGS) entry which is preliminary data.</text>
</comment>
<name>A0A511MXC4_DEIC1</name>
<keyword evidence="3" id="KW-0687">Ribonucleoprotein</keyword>
<dbReference type="Proteomes" id="UP000321306">
    <property type="component" value="Unassembled WGS sequence"/>
</dbReference>
<proteinExistence type="predicted"/>
<dbReference type="GO" id="GO:0008276">
    <property type="term" value="F:protein methyltransferase activity"/>
    <property type="evidence" value="ECO:0007669"/>
    <property type="project" value="TreeGrafter"/>
</dbReference>
<protein>
    <submittedName>
        <fullName evidence="3">Ribosomal protein L11 methyltransferase</fullName>
    </submittedName>
</protein>
<dbReference type="RefSeq" id="WP_146882254.1">
    <property type="nucleotide sequence ID" value="NZ_BJXB01000002.1"/>
</dbReference>
<reference evidence="3 4" key="1">
    <citation type="submission" date="2019-07" db="EMBL/GenBank/DDBJ databases">
        <title>Whole genome shotgun sequence of Deinococcus cellulosilyticus NBRC 106333.</title>
        <authorList>
            <person name="Hosoyama A."/>
            <person name="Uohara A."/>
            <person name="Ohji S."/>
            <person name="Ichikawa N."/>
        </authorList>
    </citation>
    <scope>NUCLEOTIDE SEQUENCE [LARGE SCALE GENOMIC DNA]</scope>
    <source>
        <strain evidence="3 4">NBRC 106333</strain>
    </source>
</reference>
<evidence type="ECO:0000313" key="3">
    <source>
        <dbReference type="EMBL" id="GEM45011.1"/>
    </source>
</evidence>
<evidence type="ECO:0000256" key="1">
    <source>
        <dbReference type="ARBA" id="ARBA00022603"/>
    </source>
</evidence>
<dbReference type="EMBL" id="BJXB01000002">
    <property type="protein sequence ID" value="GEM45011.1"/>
    <property type="molecule type" value="Genomic_DNA"/>
</dbReference>
<accession>A0A511MXC4</accession>
<evidence type="ECO:0000313" key="4">
    <source>
        <dbReference type="Proteomes" id="UP000321306"/>
    </source>
</evidence>
<dbReference type="GO" id="GO:0032259">
    <property type="term" value="P:methylation"/>
    <property type="evidence" value="ECO:0007669"/>
    <property type="project" value="UniProtKB-KW"/>
</dbReference>
<dbReference type="PANTHER" id="PTHR43648:SF1">
    <property type="entry name" value="ELECTRON TRANSFER FLAVOPROTEIN BETA SUBUNIT LYSINE METHYLTRANSFERASE"/>
    <property type="match status" value="1"/>
</dbReference>
<sequence length="258" mass="27811">MLIYQIQGTLDDLDAQLPALWDAGCTGMQEVNGTVQAYFETRVEVPLTGEWVVADDTDWLEKWKADLKPVTVGRITVVPTWLQGEAPVDSIPLIIDPGMAFGTGHHTTTQFAMDALQRLDLPGKKVLDVGAGTGLLALVAGKLGAHASGVDLDPITVPIARENAQINGLNVPFYQGVLSDVLDQGPWDVLVCNLFAELHDALMGEYLEALVPGGDLIMTGILVDRMHLVENALEREGFTLVSSETEGEWALILARSPS</sequence>
<dbReference type="PANTHER" id="PTHR43648">
    <property type="entry name" value="ELECTRON TRANSFER FLAVOPROTEIN BETA SUBUNIT LYSINE METHYLTRANSFERASE"/>
    <property type="match status" value="1"/>
</dbReference>
<dbReference type="GO" id="GO:0005840">
    <property type="term" value="C:ribosome"/>
    <property type="evidence" value="ECO:0007669"/>
    <property type="project" value="UniProtKB-KW"/>
</dbReference>
<keyword evidence="1 3" id="KW-0489">Methyltransferase</keyword>
<gene>
    <name evidence="3" type="primary">prmA</name>
    <name evidence="3" type="ORF">DC3_06460</name>
</gene>
<keyword evidence="4" id="KW-1185">Reference proteome</keyword>
<dbReference type="NCBIfam" id="NF001790">
    <property type="entry name" value="PRK00517.3-3"/>
    <property type="match status" value="1"/>
</dbReference>
<dbReference type="SUPFAM" id="SSF53335">
    <property type="entry name" value="S-adenosyl-L-methionine-dependent methyltransferases"/>
    <property type="match status" value="1"/>
</dbReference>
<dbReference type="Pfam" id="PF06325">
    <property type="entry name" value="PrmA"/>
    <property type="match status" value="1"/>
</dbReference>
<dbReference type="InterPro" id="IPR029063">
    <property type="entry name" value="SAM-dependent_MTases_sf"/>
</dbReference>
<dbReference type="Gene3D" id="3.30.70.1170">
    <property type="entry name" value="Sun protein, domain 3"/>
    <property type="match status" value="1"/>
</dbReference>
<dbReference type="OrthoDB" id="9785995at2"/>
<dbReference type="CDD" id="cd02440">
    <property type="entry name" value="AdoMet_MTases"/>
    <property type="match status" value="1"/>
</dbReference>
<dbReference type="Gene3D" id="3.40.50.150">
    <property type="entry name" value="Vaccinia Virus protein VP39"/>
    <property type="match status" value="1"/>
</dbReference>
<evidence type="ECO:0000256" key="2">
    <source>
        <dbReference type="ARBA" id="ARBA00022679"/>
    </source>
</evidence>